<evidence type="ECO:0000313" key="2">
    <source>
        <dbReference type="Proteomes" id="UP000800094"/>
    </source>
</evidence>
<sequence>MAPQMPEEYYFNPTSHVPNSRLPVLVYRQVLPPEPTATSTREALEKNLWLKGGQFKTYWAHHFHSVTHECYAVFKGSSRLLLGRGPLDDPSEGGLEVNLSRGDIIVLPAGVSHCSVTSEGGYEYLGLYPEGSPHWDNNFCKADAQETAEKAKVASNIPIPDCDPIYGRNGPLVDIWKKAAAAAAAAA</sequence>
<organism evidence="1 2">
    <name type="scientific">Trematosphaeria pertusa</name>
    <dbReference type="NCBI Taxonomy" id="390896"/>
    <lineage>
        <taxon>Eukaryota</taxon>
        <taxon>Fungi</taxon>
        <taxon>Dikarya</taxon>
        <taxon>Ascomycota</taxon>
        <taxon>Pezizomycotina</taxon>
        <taxon>Dothideomycetes</taxon>
        <taxon>Pleosporomycetidae</taxon>
        <taxon>Pleosporales</taxon>
        <taxon>Massarineae</taxon>
        <taxon>Trematosphaeriaceae</taxon>
        <taxon>Trematosphaeria</taxon>
    </lineage>
</organism>
<dbReference type="InterPro" id="IPR011051">
    <property type="entry name" value="RmlC_Cupin_sf"/>
</dbReference>
<evidence type="ECO:0000313" key="1">
    <source>
        <dbReference type="EMBL" id="KAF2246581.1"/>
    </source>
</evidence>
<dbReference type="InterPro" id="IPR047121">
    <property type="entry name" value="YjiB-like"/>
</dbReference>
<dbReference type="Proteomes" id="UP000800094">
    <property type="component" value="Unassembled WGS sequence"/>
</dbReference>
<dbReference type="AlphaFoldDB" id="A0A6A6I887"/>
<protein>
    <recommendedName>
        <fullName evidence="3">Cupin type-1 domain-containing protein</fullName>
    </recommendedName>
</protein>
<keyword evidence="2" id="KW-1185">Reference proteome</keyword>
<dbReference type="PANTHER" id="PTHR36448">
    <property type="entry name" value="BLR7373 PROTEIN"/>
    <property type="match status" value="1"/>
</dbReference>
<dbReference type="Gene3D" id="2.60.120.10">
    <property type="entry name" value="Jelly Rolls"/>
    <property type="match status" value="1"/>
</dbReference>
<dbReference type="CDD" id="cd02219">
    <property type="entry name" value="cupin_YjlB-like"/>
    <property type="match status" value="1"/>
</dbReference>
<proteinExistence type="predicted"/>
<dbReference type="GeneID" id="54582768"/>
<name>A0A6A6I887_9PLEO</name>
<reference evidence="1" key="1">
    <citation type="journal article" date="2020" name="Stud. Mycol.">
        <title>101 Dothideomycetes genomes: a test case for predicting lifestyles and emergence of pathogens.</title>
        <authorList>
            <person name="Haridas S."/>
            <person name="Albert R."/>
            <person name="Binder M."/>
            <person name="Bloem J."/>
            <person name="Labutti K."/>
            <person name="Salamov A."/>
            <person name="Andreopoulos B."/>
            <person name="Baker S."/>
            <person name="Barry K."/>
            <person name="Bills G."/>
            <person name="Bluhm B."/>
            <person name="Cannon C."/>
            <person name="Castanera R."/>
            <person name="Culley D."/>
            <person name="Daum C."/>
            <person name="Ezra D."/>
            <person name="Gonzalez J."/>
            <person name="Henrissat B."/>
            <person name="Kuo A."/>
            <person name="Liang C."/>
            <person name="Lipzen A."/>
            <person name="Lutzoni F."/>
            <person name="Magnuson J."/>
            <person name="Mondo S."/>
            <person name="Nolan M."/>
            <person name="Ohm R."/>
            <person name="Pangilinan J."/>
            <person name="Park H.-J."/>
            <person name="Ramirez L."/>
            <person name="Alfaro M."/>
            <person name="Sun H."/>
            <person name="Tritt A."/>
            <person name="Yoshinaga Y."/>
            <person name="Zwiers L.-H."/>
            <person name="Turgeon B."/>
            <person name="Goodwin S."/>
            <person name="Spatafora J."/>
            <person name="Crous P."/>
            <person name="Grigoriev I."/>
        </authorList>
    </citation>
    <scope>NUCLEOTIDE SEQUENCE</scope>
    <source>
        <strain evidence="1">CBS 122368</strain>
    </source>
</reference>
<dbReference type="SUPFAM" id="SSF51182">
    <property type="entry name" value="RmlC-like cupins"/>
    <property type="match status" value="1"/>
</dbReference>
<gene>
    <name evidence="1" type="ORF">BU26DRAFT_521037</name>
</gene>
<evidence type="ECO:0008006" key="3">
    <source>
        <dbReference type="Google" id="ProtNLM"/>
    </source>
</evidence>
<dbReference type="EMBL" id="ML987198">
    <property type="protein sequence ID" value="KAF2246581.1"/>
    <property type="molecule type" value="Genomic_DNA"/>
</dbReference>
<dbReference type="PANTHER" id="PTHR36448:SF2">
    <property type="entry name" value="CUPIN TYPE-1 DOMAIN-CONTAINING PROTEIN"/>
    <property type="match status" value="1"/>
</dbReference>
<dbReference type="InterPro" id="IPR014710">
    <property type="entry name" value="RmlC-like_jellyroll"/>
</dbReference>
<dbReference type="RefSeq" id="XP_033681585.1">
    <property type="nucleotide sequence ID" value="XM_033829438.1"/>
</dbReference>
<dbReference type="OrthoDB" id="2446447at2759"/>
<accession>A0A6A6I887</accession>